<keyword evidence="3" id="KW-1185">Reference proteome</keyword>
<evidence type="ECO:0000313" key="3">
    <source>
        <dbReference type="Proteomes" id="UP000484885"/>
    </source>
</evidence>
<proteinExistence type="predicted"/>
<name>A0A845V4Y0_9GAMM</name>
<organism evidence="2 3">
    <name type="scientific">Wenzhouxiangella limi</name>
    <dbReference type="NCBI Taxonomy" id="2707351"/>
    <lineage>
        <taxon>Bacteria</taxon>
        <taxon>Pseudomonadati</taxon>
        <taxon>Pseudomonadota</taxon>
        <taxon>Gammaproteobacteria</taxon>
        <taxon>Chromatiales</taxon>
        <taxon>Wenzhouxiangellaceae</taxon>
        <taxon>Wenzhouxiangella</taxon>
    </lineage>
</organism>
<sequence length="55" mass="5693">MVATGFIAPKSQQEKEGGGSAGGGGGGGRLSNHACPDFLVFWLIFWFFGDFLVGA</sequence>
<dbReference type="EMBL" id="JAAGSC010000035">
    <property type="protein sequence ID" value="NDY95015.1"/>
    <property type="molecule type" value="Genomic_DNA"/>
</dbReference>
<dbReference type="AlphaFoldDB" id="A0A845V4Y0"/>
<feature type="region of interest" description="Disordered" evidence="1">
    <location>
        <begin position="1"/>
        <end position="26"/>
    </location>
</feature>
<reference evidence="2 3" key="1">
    <citation type="submission" date="2020-02" db="EMBL/GenBank/DDBJ databases">
        <authorList>
            <person name="Zhang X.-Y."/>
        </authorList>
    </citation>
    <scope>NUCLEOTIDE SEQUENCE [LARGE SCALE GENOMIC DNA]</scope>
    <source>
        <strain evidence="2 3">C33</strain>
    </source>
</reference>
<evidence type="ECO:0000256" key="1">
    <source>
        <dbReference type="SAM" id="MobiDB-lite"/>
    </source>
</evidence>
<accession>A0A845V4Y0</accession>
<comment type="caution">
    <text evidence="2">The sequence shown here is derived from an EMBL/GenBank/DDBJ whole genome shotgun (WGS) entry which is preliminary data.</text>
</comment>
<evidence type="ECO:0000313" key="2">
    <source>
        <dbReference type="EMBL" id="NDY95015.1"/>
    </source>
</evidence>
<dbReference type="Proteomes" id="UP000484885">
    <property type="component" value="Unassembled WGS sequence"/>
</dbReference>
<protein>
    <submittedName>
        <fullName evidence="2">Uncharacterized protein</fullName>
    </submittedName>
</protein>
<gene>
    <name evidence="2" type="ORF">G3I74_04655</name>
</gene>